<evidence type="ECO:0000256" key="9">
    <source>
        <dbReference type="ARBA" id="ARBA00071545"/>
    </source>
</evidence>
<keyword evidence="3" id="KW-0547">Nucleotide-binding</keyword>
<dbReference type="SMR" id="A0A7M7LKL4"/>
<dbReference type="Pfam" id="PF00587">
    <property type="entry name" value="tRNA-synt_2b"/>
    <property type="match status" value="1"/>
</dbReference>
<evidence type="ECO:0000256" key="1">
    <source>
        <dbReference type="ARBA" id="ARBA00012831"/>
    </source>
</evidence>
<feature type="transmembrane region" description="Helical" evidence="10">
    <location>
        <begin position="32"/>
        <end position="52"/>
    </location>
</feature>
<dbReference type="InterPro" id="IPR045864">
    <property type="entry name" value="aa-tRNA-synth_II/BPL/LPL"/>
</dbReference>
<evidence type="ECO:0000256" key="7">
    <source>
        <dbReference type="ARBA" id="ARBA00029731"/>
    </source>
</evidence>
<dbReference type="InterPro" id="IPR050062">
    <property type="entry name" value="Pro-tRNA_synthetase"/>
</dbReference>
<sequence>MTWVNRVSKLFQPSIVIPKSSLPKIDLTSKSYQLMINAGIISNVATGMYAFLPLGLRSLQKLINLIDQEMTAIGAQKILLPVLTQTNLWQQTARLKQAQSELFMLNDRHGKEFLLSPTYEESISNMISQVGPLQRKQLPLRLYQTSSKWRDEIKPRLGLLRSREFIMKDLYTFDLDADSAKCTYEEVSDAYKKIFERIGIPYKKVIADTGIIGGSISHEYHYVSDIGEDVILSCKSCKYEVDKVDEPKTRCPKCEEPLISTNSIEVGHTFLLGTKYSKPLKATFVDSNCKKQFLEMGCYGLGLTRILATAIEILSTNLEIRWPLELAPHSICVIPPKKGSKEEAKAQLAYDVYSTIQNCNLDVIFDDRVDMTIGKRFIDARKTGYPVVIIIGKSCLADKPLVEVHNVYKASHVNLALENVVEHVKGLLKK</sequence>
<feature type="domain" description="Aminoacyl-transfer RNA synthetases class-II family profile" evidence="11">
    <location>
        <begin position="47"/>
        <end position="323"/>
    </location>
</feature>
<dbReference type="KEGG" id="nvi:100122934"/>
<name>A0A7M7LKL4_NASVI</name>
<keyword evidence="10" id="KW-0472">Membrane</keyword>
<dbReference type="PANTHER" id="PTHR42753">
    <property type="entry name" value="MITOCHONDRIAL RIBOSOME PROTEIN L39/PROLYL-TRNA LIGASE FAMILY MEMBER"/>
    <property type="match status" value="1"/>
</dbReference>
<dbReference type="Gene3D" id="3.30.930.10">
    <property type="entry name" value="Bira Bifunctional Protein, Domain 2"/>
    <property type="match status" value="1"/>
</dbReference>
<organism evidence="12 13">
    <name type="scientific">Nasonia vitripennis</name>
    <name type="common">Parasitic wasp</name>
    <dbReference type="NCBI Taxonomy" id="7425"/>
    <lineage>
        <taxon>Eukaryota</taxon>
        <taxon>Metazoa</taxon>
        <taxon>Ecdysozoa</taxon>
        <taxon>Arthropoda</taxon>
        <taxon>Hexapoda</taxon>
        <taxon>Insecta</taxon>
        <taxon>Pterygota</taxon>
        <taxon>Neoptera</taxon>
        <taxon>Endopterygota</taxon>
        <taxon>Hymenoptera</taxon>
        <taxon>Apocrita</taxon>
        <taxon>Proctotrupomorpha</taxon>
        <taxon>Chalcidoidea</taxon>
        <taxon>Pteromalidae</taxon>
        <taxon>Pteromalinae</taxon>
        <taxon>Nasonia</taxon>
    </lineage>
</organism>
<dbReference type="PRINTS" id="PR01046">
    <property type="entry name" value="TRNASYNTHPRO"/>
</dbReference>
<dbReference type="GO" id="GO:0006433">
    <property type="term" value="P:prolyl-tRNA aminoacylation"/>
    <property type="evidence" value="ECO:0007669"/>
    <property type="project" value="InterPro"/>
</dbReference>
<dbReference type="GO" id="GO:0005739">
    <property type="term" value="C:mitochondrion"/>
    <property type="evidence" value="ECO:0007669"/>
    <property type="project" value="TreeGrafter"/>
</dbReference>
<evidence type="ECO:0000256" key="10">
    <source>
        <dbReference type="SAM" id="Phobius"/>
    </source>
</evidence>
<dbReference type="InterPro" id="IPR004154">
    <property type="entry name" value="Anticodon-bd"/>
</dbReference>
<accession>A0A7M7LKL4</accession>
<evidence type="ECO:0000259" key="11">
    <source>
        <dbReference type="PROSITE" id="PS50862"/>
    </source>
</evidence>
<keyword evidence="10" id="KW-1133">Transmembrane helix</keyword>
<keyword evidence="6" id="KW-0030">Aminoacyl-tRNA synthetase</keyword>
<evidence type="ECO:0000256" key="6">
    <source>
        <dbReference type="ARBA" id="ARBA00023146"/>
    </source>
</evidence>
<protein>
    <recommendedName>
        <fullName evidence="9">Probable proline--tRNA ligase, mitochondrial</fullName>
        <ecNumber evidence="1">6.1.1.15</ecNumber>
    </recommendedName>
    <alternativeName>
        <fullName evidence="7">Prolyl-tRNA synthetase</fullName>
    </alternativeName>
</protein>
<evidence type="ECO:0000256" key="2">
    <source>
        <dbReference type="ARBA" id="ARBA00022598"/>
    </source>
</evidence>
<dbReference type="PANTHER" id="PTHR42753:SF10">
    <property type="entry name" value="PROLINE--TRNA LIGASE, MITOCHONDRIAL-RELATED"/>
    <property type="match status" value="1"/>
</dbReference>
<evidence type="ECO:0000256" key="4">
    <source>
        <dbReference type="ARBA" id="ARBA00022840"/>
    </source>
</evidence>
<dbReference type="InterPro" id="IPR006195">
    <property type="entry name" value="aa-tRNA-synth_II"/>
</dbReference>
<keyword evidence="5" id="KW-0648">Protein biosynthesis</keyword>
<dbReference type="CDD" id="cd00779">
    <property type="entry name" value="ProRS_core_prok"/>
    <property type="match status" value="1"/>
</dbReference>
<proteinExistence type="predicted"/>
<dbReference type="InterPro" id="IPR033730">
    <property type="entry name" value="ProRS_core_prok"/>
</dbReference>
<evidence type="ECO:0000313" key="13">
    <source>
        <dbReference type="Proteomes" id="UP000002358"/>
    </source>
</evidence>
<gene>
    <name evidence="12" type="primary">100122934</name>
</gene>
<dbReference type="InterPro" id="IPR002314">
    <property type="entry name" value="aa-tRNA-synt_IIb"/>
</dbReference>
<dbReference type="PROSITE" id="PS50862">
    <property type="entry name" value="AA_TRNA_LIGASE_II"/>
    <property type="match status" value="1"/>
</dbReference>
<dbReference type="Pfam" id="PF03129">
    <property type="entry name" value="HGTP_anticodon"/>
    <property type="match status" value="1"/>
</dbReference>
<keyword evidence="4" id="KW-0067">ATP-binding</keyword>
<dbReference type="Gene3D" id="3.40.50.800">
    <property type="entry name" value="Anticodon-binding domain"/>
    <property type="match status" value="1"/>
</dbReference>
<dbReference type="InterPro" id="IPR002316">
    <property type="entry name" value="Pro-tRNA-ligase_IIa"/>
</dbReference>
<dbReference type="OrthoDB" id="10267474at2759"/>
<dbReference type="FunCoup" id="A0A7M7LKL4">
    <property type="interactions" value="847"/>
</dbReference>
<dbReference type="FunFam" id="3.30.930.10:FF:000042">
    <property type="entry name" value="probable proline--tRNA ligase, mitochondrial"/>
    <property type="match status" value="1"/>
</dbReference>
<comment type="catalytic activity">
    <reaction evidence="8">
        <text>tRNA(Pro) + L-proline + ATP = L-prolyl-tRNA(Pro) + AMP + diphosphate</text>
        <dbReference type="Rhea" id="RHEA:14305"/>
        <dbReference type="Rhea" id="RHEA-COMP:9700"/>
        <dbReference type="Rhea" id="RHEA-COMP:9702"/>
        <dbReference type="ChEBI" id="CHEBI:30616"/>
        <dbReference type="ChEBI" id="CHEBI:33019"/>
        <dbReference type="ChEBI" id="CHEBI:60039"/>
        <dbReference type="ChEBI" id="CHEBI:78442"/>
        <dbReference type="ChEBI" id="CHEBI:78532"/>
        <dbReference type="ChEBI" id="CHEBI:456215"/>
        <dbReference type="EC" id="6.1.1.15"/>
    </reaction>
</comment>
<keyword evidence="2" id="KW-0436">Ligase</keyword>
<dbReference type="SUPFAM" id="SSF55681">
    <property type="entry name" value="Class II aaRS and biotin synthetases"/>
    <property type="match status" value="1"/>
</dbReference>
<dbReference type="SUPFAM" id="SSF52954">
    <property type="entry name" value="Class II aaRS ABD-related"/>
    <property type="match status" value="1"/>
</dbReference>
<dbReference type="GO" id="GO:0004827">
    <property type="term" value="F:proline-tRNA ligase activity"/>
    <property type="evidence" value="ECO:0007669"/>
    <property type="project" value="UniProtKB-EC"/>
</dbReference>
<keyword evidence="10" id="KW-0812">Transmembrane</keyword>
<dbReference type="Proteomes" id="UP000002358">
    <property type="component" value="Chromosome 1"/>
</dbReference>
<dbReference type="InParanoid" id="A0A7M7LKL4"/>
<evidence type="ECO:0000313" key="12">
    <source>
        <dbReference type="EnsemblMetazoa" id="XP_003425538"/>
    </source>
</evidence>
<dbReference type="AlphaFoldDB" id="A0A7M7LKL4"/>
<dbReference type="EC" id="6.1.1.15" evidence="1"/>
<dbReference type="GO" id="GO:0005524">
    <property type="term" value="F:ATP binding"/>
    <property type="evidence" value="ECO:0007669"/>
    <property type="project" value="UniProtKB-KW"/>
</dbReference>
<dbReference type="OMA" id="EICGHQE"/>
<keyword evidence="13" id="KW-1185">Reference proteome</keyword>
<evidence type="ECO:0000256" key="3">
    <source>
        <dbReference type="ARBA" id="ARBA00022741"/>
    </source>
</evidence>
<evidence type="ECO:0000256" key="5">
    <source>
        <dbReference type="ARBA" id="ARBA00022917"/>
    </source>
</evidence>
<reference evidence="12" key="1">
    <citation type="submission" date="2021-01" db="UniProtKB">
        <authorList>
            <consortium name="EnsemblMetazoa"/>
        </authorList>
    </citation>
    <scope>IDENTIFICATION</scope>
</reference>
<dbReference type="InterPro" id="IPR036621">
    <property type="entry name" value="Anticodon-bd_dom_sf"/>
</dbReference>
<dbReference type="EnsemblMetazoa" id="XM_003425490">
    <property type="protein sequence ID" value="XP_003425538"/>
    <property type="gene ID" value="LOC100122934"/>
</dbReference>
<evidence type="ECO:0000256" key="8">
    <source>
        <dbReference type="ARBA" id="ARBA00047671"/>
    </source>
</evidence>